<evidence type="ECO:0000259" key="9">
    <source>
        <dbReference type="Pfam" id="PF07715"/>
    </source>
</evidence>
<organism evidence="10 11">
    <name type="scientific">Albibacterium bauzanense</name>
    <dbReference type="NCBI Taxonomy" id="653929"/>
    <lineage>
        <taxon>Bacteria</taxon>
        <taxon>Pseudomonadati</taxon>
        <taxon>Bacteroidota</taxon>
        <taxon>Sphingobacteriia</taxon>
        <taxon>Sphingobacteriales</taxon>
        <taxon>Sphingobacteriaceae</taxon>
        <taxon>Albibacterium</taxon>
    </lineage>
</organism>
<keyword evidence="4 7" id="KW-0812">Transmembrane</keyword>
<dbReference type="InterPro" id="IPR036942">
    <property type="entry name" value="Beta-barrel_TonB_sf"/>
</dbReference>
<dbReference type="Pfam" id="PF13715">
    <property type="entry name" value="CarbopepD_reg_2"/>
    <property type="match status" value="1"/>
</dbReference>
<dbReference type="InterPro" id="IPR039426">
    <property type="entry name" value="TonB-dep_rcpt-like"/>
</dbReference>
<keyword evidence="6 7" id="KW-0998">Cell outer membrane</keyword>
<dbReference type="PANTHER" id="PTHR40980">
    <property type="entry name" value="PLUG DOMAIN-CONTAINING PROTEIN"/>
    <property type="match status" value="1"/>
</dbReference>
<feature type="chain" id="PRO_5020528720" evidence="8">
    <location>
        <begin position="25"/>
        <end position="927"/>
    </location>
</feature>
<evidence type="ECO:0000256" key="3">
    <source>
        <dbReference type="ARBA" id="ARBA00022452"/>
    </source>
</evidence>
<keyword evidence="5 7" id="KW-0472">Membrane</keyword>
<dbReference type="OrthoDB" id="9768470at2"/>
<keyword evidence="3 7" id="KW-1134">Transmembrane beta strand</keyword>
<dbReference type="PROSITE" id="PS52016">
    <property type="entry name" value="TONB_DEPENDENT_REC_3"/>
    <property type="match status" value="1"/>
</dbReference>
<dbReference type="EMBL" id="SMGO01000001">
    <property type="protein sequence ID" value="TCK85742.1"/>
    <property type="molecule type" value="Genomic_DNA"/>
</dbReference>
<comment type="caution">
    <text evidence="10">The sequence shown here is derived from an EMBL/GenBank/DDBJ whole genome shotgun (WGS) entry which is preliminary data.</text>
</comment>
<dbReference type="Gene3D" id="2.60.40.1120">
    <property type="entry name" value="Carboxypeptidase-like, regulatory domain"/>
    <property type="match status" value="1"/>
</dbReference>
<dbReference type="AlphaFoldDB" id="A0A4R1M3D0"/>
<evidence type="ECO:0000256" key="2">
    <source>
        <dbReference type="ARBA" id="ARBA00022448"/>
    </source>
</evidence>
<evidence type="ECO:0000256" key="1">
    <source>
        <dbReference type="ARBA" id="ARBA00004571"/>
    </source>
</evidence>
<evidence type="ECO:0000313" key="10">
    <source>
        <dbReference type="EMBL" id="TCK85742.1"/>
    </source>
</evidence>
<keyword evidence="2 7" id="KW-0813">Transport</keyword>
<dbReference type="SUPFAM" id="SSF56935">
    <property type="entry name" value="Porins"/>
    <property type="match status" value="1"/>
</dbReference>
<feature type="signal peptide" evidence="8">
    <location>
        <begin position="1"/>
        <end position="24"/>
    </location>
</feature>
<dbReference type="Pfam" id="PF07715">
    <property type="entry name" value="Plug"/>
    <property type="match status" value="1"/>
</dbReference>
<dbReference type="Proteomes" id="UP000294616">
    <property type="component" value="Unassembled WGS sequence"/>
</dbReference>
<dbReference type="Gene3D" id="2.40.170.20">
    <property type="entry name" value="TonB-dependent receptor, beta-barrel domain"/>
    <property type="match status" value="1"/>
</dbReference>
<comment type="subcellular location">
    <subcellularLocation>
        <location evidence="1 7">Cell outer membrane</location>
        <topology evidence="1 7">Multi-pass membrane protein</topology>
    </subcellularLocation>
</comment>
<dbReference type="SUPFAM" id="SSF49464">
    <property type="entry name" value="Carboxypeptidase regulatory domain-like"/>
    <property type="match status" value="1"/>
</dbReference>
<sequence>MNVQIFNRIAALAIFLLATHSVYAQKGSVTGIVTDATTKETIIGGNISLQGTLSRAATDLDGKFQLADVAAGSYNLIVTYIGYQPQTVPVVIENGKTLEVAVALKSEATQMESVTITARANMQNATALIAERKNATTVVQKIGAQEMDRKGLSDVGEGLAQVSGVSMGNNKALFVRGLGDRYNNATLNGLPIPSTNPDMKLIPLDIFPSSIVENIAVVKSYTAPFYGDFSGGTVDIVTKGYPARPYFKVSLSSGYNSIVTGKSDFLMSPRATRGFFGFDKGRREMPTVVAQTNSYNSSAGSAPGFNTDWTPYSTTAPINRGISISAGNQIFLKNDKRIGYLFNIGHKVGYSYEDGTSALYNAQASPRYHYETQNYGYKTNSTALMSLTYGPNDRSNYTFTGLVVNQSNDNVFENMGTYADIDNSIMGRRNTLVQNDLFAGQLNSNYDFSDRLKLTWAVGYTKTIGSIPDRVQNTFEEGSQGYVLSNRNNADNHRFFSELNDDEVSGKVEMDFKPKNETSILKSYQLGVNAKYKFRDFSARQIDTRIISQGVVDLNDVDAELNESDLGTGTWEYRETYYAANKYNANLGIAAPYVNFNFNWNDKWNLVAGVRAEISNQSLDYKTGRDPEDAPFRNNTISQVDILPGATLKYLFNEKSNILLAGSRTMSRPLFVEVAPFRLNNAAATAEQQGNPHLKNSSNYNLDLKYEFYPSRGELMAVSLFGKYIKDPIEMMQLASSEAIFSYVNSNEATIAGVELEFNRNLGSLLKSESKTLTNASIGFNGSYMYNKIQFKDERILELSQQGSPVAPTNRSRSLYGASPYLINLDLSYKADWTKTTNTMFTMAYSTFGKRLFVAGSQGAGDIFEMPFNSLDLQINTSFNQHLGFDLSISNILNPAIKYEQEFTTQNLSFSEFKKGVTFGASLSYNF</sequence>
<keyword evidence="8" id="KW-0732">Signal</keyword>
<proteinExistence type="inferred from homology"/>
<evidence type="ECO:0000256" key="4">
    <source>
        <dbReference type="ARBA" id="ARBA00022692"/>
    </source>
</evidence>
<accession>A0A4R1M3D0</accession>
<dbReference type="InterPro" id="IPR008969">
    <property type="entry name" value="CarboxyPept-like_regulatory"/>
</dbReference>
<feature type="domain" description="TonB-dependent receptor plug" evidence="9">
    <location>
        <begin position="133"/>
        <end position="232"/>
    </location>
</feature>
<keyword evidence="10" id="KW-0675">Receptor</keyword>
<protein>
    <submittedName>
        <fullName evidence="10">Outer membrane receptor protein involved in Fe transport</fullName>
    </submittedName>
</protein>
<comment type="similarity">
    <text evidence="7">Belongs to the TonB-dependent receptor family.</text>
</comment>
<dbReference type="Gene3D" id="2.170.130.10">
    <property type="entry name" value="TonB-dependent receptor, plug domain"/>
    <property type="match status" value="1"/>
</dbReference>
<evidence type="ECO:0000313" key="11">
    <source>
        <dbReference type="Proteomes" id="UP000294616"/>
    </source>
</evidence>
<reference evidence="10 11" key="1">
    <citation type="submission" date="2019-03" db="EMBL/GenBank/DDBJ databases">
        <title>Genomic Encyclopedia of Archaeal and Bacterial Type Strains, Phase II (KMG-II): from individual species to whole genera.</title>
        <authorList>
            <person name="Goeker M."/>
        </authorList>
    </citation>
    <scope>NUCLEOTIDE SEQUENCE [LARGE SCALE GENOMIC DNA]</scope>
    <source>
        <strain evidence="10 11">DSM 22554</strain>
    </source>
</reference>
<evidence type="ECO:0000256" key="8">
    <source>
        <dbReference type="SAM" id="SignalP"/>
    </source>
</evidence>
<dbReference type="InterPro" id="IPR037066">
    <property type="entry name" value="Plug_dom_sf"/>
</dbReference>
<dbReference type="GO" id="GO:0009279">
    <property type="term" value="C:cell outer membrane"/>
    <property type="evidence" value="ECO:0007669"/>
    <property type="project" value="UniProtKB-SubCell"/>
</dbReference>
<evidence type="ECO:0000256" key="6">
    <source>
        <dbReference type="ARBA" id="ARBA00023237"/>
    </source>
</evidence>
<dbReference type="PANTHER" id="PTHR40980:SF5">
    <property type="entry name" value="TONB-DEPENDENT RECEPTOR"/>
    <property type="match status" value="1"/>
</dbReference>
<name>A0A4R1M3D0_9SPHI</name>
<evidence type="ECO:0000256" key="7">
    <source>
        <dbReference type="PROSITE-ProRule" id="PRU01360"/>
    </source>
</evidence>
<gene>
    <name evidence="10" type="ORF">C8N28_1055</name>
</gene>
<dbReference type="InterPro" id="IPR012910">
    <property type="entry name" value="Plug_dom"/>
</dbReference>
<keyword evidence="11" id="KW-1185">Reference proteome</keyword>
<dbReference type="RefSeq" id="WP_132222181.1">
    <property type="nucleotide sequence ID" value="NZ_SMGO01000001.1"/>
</dbReference>
<evidence type="ECO:0000256" key="5">
    <source>
        <dbReference type="ARBA" id="ARBA00023136"/>
    </source>
</evidence>